<evidence type="ECO:0000256" key="6">
    <source>
        <dbReference type="SAM" id="MobiDB-lite"/>
    </source>
</evidence>
<evidence type="ECO:0000256" key="1">
    <source>
        <dbReference type="ARBA" id="ARBA00010641"/>
    </source>
</evidence>
<dbReference type="Gene3D" id="1.10.10.10">
    <property type="entry name" value="Winged helix-like DNA-binding domain superfamily/Winged helix DNA-binding domain"/>
    <property type="match status" value="1"/>
</dbReference>
<evidence type="ECO:0000256" key="3">
    <source>
        <dbReference type="ARBA" id="ARBA00023082"/>
    </source>
</evidence>
<dbReference type="InterPro" id="IPR035992">
    <property type="entry name" value="Ricin_B-like_lectins"/>
</dbReference>
<dbReference type="CDD" id="cd00161">
    <property type="entry name" value="beta-trefoil_Ricin-like"/>
    <property type="match status" value="1"/>
</dbReference>
<keyword evidence="10" id="KW-1185">Reference proteome</keyword>
<sequence length="498" mass="51839">MSVGLDGVVVTGAGTESDADLAAAVGTGDERASGELYRRHHTAVLGYARGLVRDQHTAEDLTSEAFVRTFAALRQGKGPQEGCRPYLYTVVRNAAVDWARAGRRTVVTDEVAAWADASTDDPPDVDELDAAVRAFRSLPERWQTVLWHTVVEDEPAQEVAELLGMTSGAVAQLSFRAREGLRQAFLVASCEGHPDCAEFTAQLAASLRRPGRRRSRALREHLDSCERCRLAAQEMADLNGRLRRCLPVGAVVLGAPTVSLDALSHGAASAPGWAVHAGVAGTAAVVVVVLFMTFGGGGGTAGSPDAGAPPASAAVPPAPAPTPAPSASKRQESARSDGERPAGPKGIKPAKKRKGGAAAASGGGYRVRNTTLFSCLAPVGASVRQRSCTDPATAWKRKNAGGGFTLTSASNGKCLARGKPSASVPWEGSTEYAVTTAPCGGAHQVWNLVRFAPAVYRLSNGAGWYLQASYSGLQPVTLKSSSFSGMAAQGWAVEQSKK</sequence>
<feature type="region of interest" description="Disordered" evidence="6">
    <location>
        <begin position="300"/>
        <end position="362"/>
    </location>
</feature>
<keyword evidence="3" id="KW-0731">Sigma factor</keyword>
<feature type="domain" description="RNA polymerase sigma-70 region 2" evidence="7">
    <location>
        <begin position="36"/>
        <end position="105"/>
    </location>
</feature>
<dbReference type="InterPro" id="IPR013325">
    <property type="entry name" value="RNA_pol_sigma_r2"/>
</dbReference>
<gene>
    <name evidence="9" type="ORF">ACFQKB_34010</name>
</gene>
<dbReference type="Proteomes" id="UP001596380">
    <property type="component" value="Unassembled WGS sequence"/>
</dbReference>
<keyword evidence="4" id="KW-0238">DNA-binding</keyword>
<reference evidence="10" key="1">
    <citation type="journal article" date="2019" name="Int. J. Syst. Evol. Microbiol.">
        <title>The Global Catalogue of Microorganisms (GCM) 10K type strain sequencing project: providing services to taxonomists for standard genome sequencing and annotation.</title>
        <authorList>
            <consortium name="The Broad Institute Genomics Platform"/>
            <consortium name="The Broad Institute Genome Sequencing Center for Infectious Disease"/>
            <person name="Wu L."/>
            <person name="Ma J."/>
        </authorList>
    </citation>
    <scope>NUCLEOTIDE SEQUENCE [LARGE SCALE GENOMIC DNA]</scope>
    <source>
        <strain evidence="10">JCM 3369</strain>
    </source>
</reference>
<proteinExistence type="inferred from homology"/>
<protein>
    <submittedName>
        <fullName evidence="9">Sigma-70 family RNA polymerase sigma factor</fullName>
    </submittedName>
</protein>
<dbReference type="Gene3D" id="2.80.10.50">
    <property type="match status" value="1"/>
</dbReference>
<name>A0ABW2CUZ8_9ACTN</name>
<dbReference type="InterPro" id="IPR036388">
    <property type="entry name" value="WH-like_DNA-bd_sf"/>
</dbReference>
<dbReference type="Pfam" id="PF08281">
    <property type="entry name" value="Sigma70_r4_2"/>
    <property type="match status" value="1"/>
</dbReference>
<feature type="compositionally biased region" description="Low complexity" evidence="6">
    <location>
        <begin position="302"/>
        <end position="315"/>
    </location>
</feature>
<organism evidence="9 10">
    <name type="scientific">Actinomadura yumaensis</name>
    <dbReference type="NCBI Taxonomy" id="111807"/>
    <lineage>
        <taxon>Bacteria</taxon>
        <taxon>Bacillati</taxon>
        <taxon>Actinomycetota</taxon>
        <taxon>Actinomycetes</taxon>
        <taxon>Streptosporangiales</taxon>
        <taxon>Thermomonosporaceae</taxon>
        <taxon>Actinomadura</taxon>
    </lineage>
</organism>
<accession>A0ABW2CUZ8</accession>
<dbReference type="InterPro" id="IPR013249">
    <property type="entry name" value="RNA_pol_sigma70_r4_t2"/>
</dbReference>
<keyword evidence="5" id="KW-0804">Transcription</keyword>
<keyword evidence="2" id="KW-0805">Transcription regulation</keyword>
<evidence type="ECO:0000256" key="5">
    <source>
        <dbReference type="ARBA" id="ARBA00023163"/>
    </source>
</evidence>
<evidence type="ECO:0000259" key="7">
    <source>
        <dbReference type="Pfam" id="PF04542"/>
    </source>
</evidence>
<evidence type="ECO:0000313" key="9">
    <source>
        <dbReference type="EMBL" id="MFC6884816.1"/>
    </source>
</evidence>
<evidence type="ECO:0000256" key="4">
    <source>
        <dbReference type="ARBA" id="ARBA00023125"/>
    </source>
</evidence>
<dbReference type="NCBIfam" id="TIGR02937">
    <property type="entry name" value="sigma70-ECF"/>
    <property type="match status" value="1"/>
</dbReference>
<dbReference type="SUPFAM" id="SSF88659">
    <property type="entry name" value="Sigma3 and sigma4 domains of RNA polymerase sigma factors"/>
    <property type="match status" value="1"/>
</dbReference>
<dbReference type="SUPFAM" id="SSF50370">
    <property type="entry name" value="Ricin B-like lectins"/>
    <property type="match status" value="1"/>
</dbReference>
<dbReference type="InterPro" id="IPR007627">
    <property type="entry name" value="RNA_pol_sigma70_r2"/>
</dbReference>
<dbReference type="SUPFAM" id="SSF88946">
    <property type="entry name" value="Sigma2 domain of RNA polymerase sigma factors"/>
    <property type="match status" value="1"/>
</dbReference>
<feature type="compositionally biased region" description="Basic and acidic residues" evidence="6">
    <location>
        <begin position="329"/>
        <end position="342"/>
    </location>
</feature>
<dbReference type="InterPro" id="IPR014284">
    <property type="entry name" value="RNA_pol_sigma-70_dom"/>
</dbReference>
<dbReference type="Pfam" id="PF04542">
    <property type="entry name" value="Sigma70_r2"/>
    <property type="match status" value="1"/>
</dbReference>
<dbReference type="PANTHER" id="PTHR43133">
    <property type="entry name" value="RNA POLYMERASE ECF-TYPE SIGMA FACTO"/>
    <property type="match status" value="1"/>
</dbReference>
<dbReference type="EMBL" id="JBHSXS010000031">
    <property type="protein sequence ID" value="MFC6884816.1"/>
    <property type="molecule type" value="Genomic_DNA"/>
</dbReference>
<evidence type="ECO:0000313" key="10">
    <source>
        <dbReference type="Proteomes" id="UP001596380"/>
    </source>
</evidence>
<dbReference type="Gene3D" id="1.10.1740.10">
    <property type="match status" value="1"/>
</dbReference>
<dbReference type="PANTHER" id="PTHR43133:SF8">
    <property type="entry name" value="RNA POLYMERASE SIGMA FACTOR HI_1459-RELATED"/>
    <property type="match status" value="1"/>
</dbReference>
<dbReference type="InterPro" id="IPR039425">
    <property type="entry name" value="RNA_pol_sigma-70-like"/>
</dbReference>
<comment type="caution">
    <text evidence="9">The sequence shown here is derived from an EMBL/GenBank/DDBJ whole genome shotgun (WGS) entry which is preliminary data.</text>
</comment>
<evidence type="ECO:0000256" key="2">
    <source>
        <dbReference type="ARBA" id="ARBA00023015"/>
    </source>
</evidence>
<dbReference type="RefSeq" id="WP_160826889.1">
    <property type="nucleotide sequence ID" value="NZ_JBHSXE010000001.1"/>
</dbReference>
<comment type="similarity">
    <text evidence="1">Belongs to the sigma-70 factor family. ECF subfamily.</text>
</comment>
<evidence type="ECO:0000259" key="8">
    <source>
        <dbReference type="Pfam" id="PF08281"/>
    </source>
</evidence>
<dbReference type="InterPro" id="IPR013324">
    <property type="entry name" value="RNA_pol_sigma_r3/r4-like"/>
</dbReference>
<feature type="domain" description="RNA polymerase sigma factor 70 region 4 type 2" evidence="8">
    <location>
        <begin position="131"/>
        <end position="179"/>
    </location>
</feature>